<dbReference type="Proteomes" id="UP001153069">
    <property type="component" value="Unassembled WGS sequence"/>
</dbReference>
<dbReference type="EMBL" id="CAICTM010002767">
    <property type="protein sequence ID" value="CAB9530170.1"/>
    <property type="molecule type" value="Genomic_DNA"/>
</dbReference>
<feature type="compositionally biased region" description="Basic residues" evidence="1">
    <location>
        <begin position="610"/>
        <end position="622"/>
    </location>
</feature>
<feature type="transmembrane region" description="Helical" evidence="2">
    <location>
        <begin position="470"/>
        <end position="489"/>
    </location>
</feature>
<feature type="region of interest" description="Disordered" evidence="1">
    <location>
        <begin position="566"/>
        <end position="622"/>
    </location>
</feature>
<feature type="region of interest" description="Disordered" evidence="1">
    <location>
        <begin position="1"/>
        <end position="118"/>
    </location>
</feature>
<evidence type="ECO:0000256" key="1">
    <source>
        <dbReference type="SAM" id="MobiDB-lite"/>
    </source>
</evidence>
<reference evidence="3" key="1">
    <citation type="submission" date="2020-06" db="EMBL/GenBank/DDBJ databases">
        <authorList>
            <consortium name="Plant Systems Biology data submission"/>
        </authorList>
    </citation>
    <scope>NUCLEOTIDE SEQUENCE</scope>
    <source>
        <strain evidence="3">D6</strain>
    </source>
</reference>
<dbReference type="PANTHER" id="PTHR36970:SF1">
    <property type="entry name" value="BESTROPHIN HOMOLOG"/>
    <property type="match status" value="1"/>
</dbReference>
<sequence>MPMSTSSIDGARNNKADPPPMNPRKQSAAVGPPAVNPNKQDPTGQVKKSNASVVASGGASTVAASNANNSAAPTGGWWEKPGAHTSTGSRNKSTQPKNNATQTTPKKTAAKATQAPKNTTTTTITTNTITTTTKAPPARTSSTSMSLARRSTDGQARMGLQGDPAQHEDFLKQRRQLEEQAALVQESSATTDPNSIESLEETARATAQQANCNPLWVTTVNFVAAAKVFVFHLVTVDTILCNIATVLMTYYWWEAKAEYQPHWNGSMHFILVSFAVASPITVALRMAFDRREKALLCIANVRSFCLHIYMAHALWDWKGPDGRANAASEFDFVQHGDQVLWHLIGMGDEMTRFLTLPTFSKPRHRVLWTGRREATQSIRVAYQLLDSVLLQHMTRLTVLAEKLKSIGLSGSEISRVRQYERHLSNQLEQLRMYKVYRTPQALWAFGRIFTLLLPPFYAPAFAKMGQELGHLWLGMLFGCITATCLSTLFESVQVLEDPFTAFVTLDGIDVSEELEVLQWTQLVTARKLLFPQAPEYPLRTRAAMRHGGYDPTVHYHATPALRAQLLQQEQQQQQQKGATKKTDTTDPFRAEEEDDVETGTTKSRGDAMKKIRSRRQSHFAAL</sequence>
<evidence type="ECO:0000256" key="2">
    <source>
        <dbReference type="SAM" id="Phobius"/>
    </source>
</evidence>
<organism evidence="3 4">
    <name type="scientific">Seminavis robusta</name>
    <dbReference type="NCBI Taxonomy" id="568900"/>
    <lineage>
        <taxon>Eukaryota</taxon>
        <taxon>Sar</taxon>
        <taxon>Stramenopiles</taxon>
        <taxon>Ochrophyta</taxon>
        <taxon>Bacillariophyta</taxon>
        <taxon>Bacillariophyceae</taxon>
        <taxon>Bacillariophycidae</taxon>
        <taxon>Naviculales</taxon>
        <taxon>Naviculaceae</taxon>
        <taxon>Seminavis</taxon>
    </lineage>
</organism>
<keyword evidence="4" id="KW-1185">Reference proteome</keyword>
<keyword evidence="2" id="KW-0812">Transmembrane</keyword>
<dbReference type="AlphaFoldDB" id="A0A9N8HZ48"/>
<dbReference type="OrthoDB" id="536576at2759"/>
<keyword evidence="2" id="KW-1133">Transmembrane helix</keyword>
<gene>
    <name evidence="3" type="ORF">SEMRO_2769_G336720.1</name>
</gene>
<feature type="transmembrane region" description="Helical" evidence="2">
    <location>
        <begin position="441"/>
        <end position="458"/>
    </location>
</feature>
<feature type="transmembrane region" description="Helical" evidence="2">
    <location>
        <begin position="265"/>
        <end position="284"/>
    </location>
</feature>
<feature type="compositionally biased region" description="Basic and acidic residues" evidence="1">
    <location>
        <begin position="580"/>
        <end position="590"/>
    </location>
</feature>
<feature type="compositionally biased region" description="Low complexity" evidence="1">
    <location>
        <begin position="96"/>
        <end position="118"/>
    </location>
</feature>
<feature type="compositionally biased region" description="Polar residues" evidence="1">
    <location>
        <begin position="84"/>
        <end position="95"/>
    </location>
</feature>
<name>A0A9N8HZ48_9STRA</name>
<proteinExistence type="predicted"/>
<evidence type="ECO:0000313" key="4">
    <source>
        <dbReference type="Proteomes" id="UP001153069"/>
    </source>
</evidence>
<comment type="caution">
    <text evidence="3">The sequence shown here is derived from an EMBL/GenBank/DDBJ whole genome shotgun (WGS) entry which is preliminary data.</text>
</comment>
<protein>
    <submittedName>
        <fullName evidence="3">Protein Hydra magnipapillata</fullName>
    </submittedName>
</protein>
<feature type="compositionally biased region" description="Low complexity" evidence="1">
    <location>
        <begin position="49"/>
        <end position="76"/>
    </location>
</feature>
<dbReference type="PANTHER" id="PTHR36970">
    <property type="entry name" value="UNNAMED PRODUCT"/>
    <property type="match status" value="1"/>
</dbReference>
<feature type="compositionally biased region" description="Polar residues" evidence="1">
    <location>
        <begin position="37"/>
        <end position="48"/>
    </location>
</feature>
<evidence type="ECO:0000313" key="3">
    <source>
        <dbReference type="EMBL" id="CAB9530170.1"/>
    </source>
</evidence>
<feature type="compositionally biased region" description="Low complexity" evidence="1">
    <location>
        <begin position="566"/>
        <end position="575"/>
    </location>
</feature>
<feature type="transmembrane region" description="Helical" evidence="2">
    <location>
        <begin position="229"/>
        <end position="253"/>
    </location>
</feature>
<accession>A0A9N8HZ48</accession>
<keyword evidence="2" id="KW-0472">Membrane</keyword>